<dbReference type="InParanoid" id="B4CUN8"/>
<sequence length="97" mass="11442" precursor="true">MKTKLILLCLAAGLTTAPLLKAEPHITVTTGVWTNVPDDYDGDYYFYNKHYYHGGKHEAGDFEWEGHHYKDRYEHEGKWIYGGEWKHHDRKHGDHDK</sequence>
<feature type="chain" id="PRO_5002800106" evidence="1">
    <location>
        <begin position="23"/>
        <end position="97"/>
    </location>
</feature>
<dbReference type="EMBL" id="ABVL01000001">
    <property type="protein sequence ID" value="EDY22276.1"/>
    <property type="molecule type" value="Genomic_DNA"/>
</dbReference>
<keyword evidence="1" id="KW-0732">Signal</keyword>
<feature type="signal peptide" evidence="1">
    <location>
        <begin position="1"/>
        <end position="22"/>
    </location>
</feature>
<dbReference type="RefSeq" id="WP_006977728.1">
    <property type="nucleotide sequence ID" value="NZ_ABVL01000001.1"/>
</dbReference>
<organism evidence="2 3">
    <name type="scientific">Chthoniobacter flavus Ellin428</name>
    <dbReference type="NCBI Taxonomy" id="497964"/>
    <lineage>
        <taxon>Bacteria</taxon>
        <taxon>Pseudomonadati</taxon>
        <taxon>Verrucomicrobiota</taxon>
        <taxon>Spartobacteria</taxon>
        <taxon>Chthoniobacterales</taxon>
        <taxon>Chthoniobacteraceae</taxon>
        <taxon>Chthoniobacter</taxon>
    </lineage>
</organism>
<reference evidence="2 3" key="1">
    <citation type="journal article" date="2011" name="J. Bacteriol.">
        <title>Genome sequence of Chthoniobacter flavus Ellin428, an aerobic heterotrophic soil bacterium.</title>
        <authorList>
            <person name="Kant R."/>
            <person name="van Passel M.W."/>
            <person name="Palva A."/>
            <person name="Lucas S."/>
            <person name="Lapidus A."/>
            <person name="Glavina Del Rio T."/>
            <person name="Dalin E."/>
            <person name="Tice H."/>
            <person name="Bruce D."/>
            <person name="Goodwin L."/>
            <person name="Pitluck S."/>
            <person name="Larimer F.W."/>
            <person name="Land M.L."/>
            <person name="Hauser L."/>
            <person name="Sangwan P."/>
            <person name="de Vos W.M."/>
            <person name="Janssen P.H."/>
            <person name="Smidt H."/>
        </authorList>
    </citation>
    <scope>NUCLEOTIDE SEQUENCE [LARGE SCALE GENOMIC DNA]</scope>
    <source>
        <strain evidence="2 3">Ellin428</strain>
    </source>
</reference>
<evidence type="ECO:0000256" key="1">
    <source>
        <dbReference type="SAM" id="SignalP"/>
    </source>
</evidence>
<gene>
    <name evidence="2" type="ORF">CfE428DRAFT_0401</name>
</gene>
<keyword evidence="3" id="KW-1185">Reference proteome</keyword>
<protein>
    <submittedName>
        <fullName evidence="2">Uncharacterized protein</fullName>
    </submittedName>
</protein>
<dbReference type="Proteomes" id="UP000005824">
    <property type="component" value="Unassembled WGS sequence"/>
</dbReference>
<dbReference type="AlphaFoldDB" id="B4CUN8"/>
<evidence type="ECO:0000313" key="2">
    <source>
        <dbReference type="EMBL" id="EDY22276.1"/>
    </source>
</evidence>
<evidence type="ECO:0000313" key="3">
    <source>
        <dbReference type="Proteomes" id="UP000005824"/>
    </source>
</evidence>
<comment type="caution">
    <text evidence="2">The sequence shown here is derived from an EMBL/GenBank/DDBJ whole genome shotgun (WGS) entry which is preliminary data.</text>
</comment>
<name>B4CUN8_9BACT</name>
<accession>B4CUN8</accession>
<proteinExistence type="predicted"/>